<protein>
    <submittedName>
        <fullName evidence="2">Uncharacterized protein</fullName>
    </submittedName>
</protein>
<gene>
    <name evidence="2" type="ORF">S01H4_48374</name>
</gene>
<sequence length="212" mass="24213">MKAKCVCNRSQLKTALAAFNINKAQQLGEINATGKQLKIANEELSKTIKYLTEKGLANEKEIKTLETQINDLKKIEVKEIPFATSKIDKVKVEIQGLEKKITDNFQPNPAPLEDRRSMLQANIAEVEATEKTKVRIEELKTEEKKLAAEYEELERQISLLEKFTVAKVEMLEEKINSKFSLARFKLFEKQINEGIRETCITLYDGIPYGYGL</sequence>
<proteinExistence type="predicted"/>
<organism evidence="2">
    <name type="scientific">marine sediment metagenome</name>
    <dbReference type="NCBI Taxonomy" id="412755"/>
    <lineage>
        <taxon>unclassified sequences</taxon>
        <taxon>metagenomes</taxon>
        <taxon>ecological metagenomes</taxon>
    </lineage>
</organism>
<feature type="coiled-coil region" evidence="1">
    <location>
        <begin position="129"/>
        <end position="163"/>
    </location>
</feature>
<dbReference type="AlphaFoldDB" id="X1B8C5"/>
<dbReference type="EMBL" id="BART01027266">
    <property type="protein sequence ID" value="GAG91370.1"/>
    <property type="molecule type" value="Genomic_DNA"/>
</dbReference>
<accession>X1B8C5</accession>
<evidence type="ECO:0000256" key="1">
    <source>
        <dbReference type="SAM" id="Coils"/>
    </source>
</evidence>
<evidence type="ECO:0000313" key="2">
    <source>
        <dbReference type="EMBL" id="GAG91370.1"/>
    </source>
</evidence>
<name>X1B8C5_9ZZZZ</name>
<keyword evidence="1" id="KW-0175">Coiled coil</keyword>
<reference evidence="2" key="1">
    <citation type="journal article" date="2014" name="Front. Microbiol.">
        <title>High frequency of phylogenetically diverse reductive dehalogenase-homologous genes in deep subseafloor sedimentary metagenomes.</title>
        <authorList>
            <person name="Kawai M."/>
            <person name="Futagami T."/>
            <person name="Toyoda A."/>
            <person name="Takaki Y."/>
            <person name="Nishi S."/>
            <person name="Hori S."/>
            <person name="Arai W."/>
            <person name="Tsubouchi T."/>
            <person name="Morono Y."/>
            <person name="Uchiyama I."/>
            <person name="Ito T."/>
            <person name="Fujiyama A."/>
            <person name="Inagaki F."/>
            <person name="Takami H."/>
        </authorList>
    </citation>
    <scope>NUCLEOTIDE SEQUENCE</scope>
    <source>
        <strain evidence="2">Expedition CK06-06</strain>
    </source>
</reference>
<feature type="non-terminal residue" evidence="2">
    <location>
        <position position="212"/>
    </location>
</feature>
<comment type="caution">
    <text evidence="2">The sequence shown here is derived from an EMBL/GenBank/DDBJ whole genome shotgun (WGS) entry which is preliminary data.</text>
</comment>